<name>A0A5A9GF12_AZOLI</name>
<keyword evidence="1" id="KW-0732">Signal</keyword>
<dbReference type="OrthoDB" id="1438074at2"/>
<evidence type="ECO:0000313" key="3">
    <source>
        <dbReference type="Proteomes" id="UP000324927"/>
    </source>
</evidence>
<proteinExistence type="predicted"/>
<evidence type="ECO:0000256" key="1">
    <source>
        <dbReference type="SAM" id="SignalP"/>
    </source>
</evidence>
<accession>A0A5A9GF12</accession>
<dbReference type="EMBL" id="VTTN01000012">
    <property type="protein sequence ID" value="KAA0593128.1"/>
    <property type="molecule type" value="Genomic_DNA"/>
</dbReference>
<reference evidence="2 3" key="1">
    <citation type="submission" date="2019-08" db="EMBL/GenBank/DDBJ databases">
        <authorList>
            <person name="Grouzdev D."/>
            <person name="Tikhonova E."/>
            <person name="Kravchenko I."/>
        </authorList>
    </citation>
    <scope>NUCLEOTIDE SEQUENCE [LARGE SCALE GENOMIC DNA]</scope>
    <source>
        <strain evidence="2 3">59b</strain>
    </source>
</reference>
<dbReference type="RefSeq" id="WP_149233726.1">
    <property type="nucleotide sequence ID" value="NZ_JALJXJ010000013.1"/>
</dbReference>
<organism evidence="2 3">
    <name type="scientific">Azospirillum lipoferum</name>
    <dbReference type="NCBI Taxonomy" id="193"/>
    <lineage>
        <taxon>Bacteria</taxon>
        <taxon>Pseudomonadati</taxon>
        <taxon>Pseudomonadota</taxon>
        <taxon>Alphaproteobacteria</taxon>
        <taxon>Rhodospirillales</taxon>
        <taxon>Azospirillaceae</taxon>
        <taxon>Azospirillum</taxon>
    </lineage>
</organism>
<dbReference type="AlphaFoldDB" id="A0A5A9GF12"/>
<protein>
    <submittedName>
        <fullName evidence="2">Uncharacterized protein</fullName>
    </submittedName>
</protein>
<sequence length="297" mass="32384">MKAFAVAFLLWTVGTAQAAAPLDVYLAARDRHIAALNREAEAGDVDSVSRKEADARRELEGMLKAMVGPVTVRGFPADGRINLQTLLKELGFGMLDGIAYGEADNQRVVVATTEELLRSWLKEHRDWWPGLGRMPQDPRAAFGEEDFYTQAISTEASVARFASVPVKAPGAGFAVAMLAAARQDIGPGVPDRIVLSVLQGGRVFVAVEPVAAPIAPIPACDAVWKQHEEAARRAWKVFSASNQDEARRETLFKKATGLEAEGDRAYRRCFAQRSVTESTFQTVVRQAQALIDRLPLP</sequence>
<dbReference type="Proteomes" id="UP000324927">
    <property type="component" value="Unassembled WGS sequence"/>
</dbReference>
<keyword evidence="3" id="KW-1185">Reference proteome</keyword>
<gene>
    <name evidence="2" type="ORF">FZ942_24625</name>
</gene>
<feature type="chain" id="PRO_5023013958" evidence="1">
    <location>
        <begin position="19"/>
        <end position="297"/>
    </location>
</feature>
<comment type="caution">
    <text evidence="2">The sequence shown here is derived from an EMBL/GenBank/DDBJ whole genome shotgun (WGS) entry which is preliminary data.</text>
</comment>
<evidence type="ECO:0000313" key="2">
    <source>
        <dbReference type="EMBL" id="KAA0593128.1"/>
    </source>
</evidence>
<feature type="signal peptide" evidence="1">
    <location>
        <begin position="1"/>
        <end position="18"/>
    </location>
</feature>